<feature type="region of interest" description="Disordered" evidence="1">
    <location>
        <begin position="1"/>
        <end position="20"/>
    </location>
</feature>
<name>A0A930XXV7_9GAMM</name>
<feature type="region of interest" description="Disordered" evidence="1">
    <location>
        <begin position="46"/>
        <end position="66"/>
    </location>
</feature>
<keyword evidence="3" id="KW-1185">Reference proteome</keyword>
<evidence type="ECO:0000313" key="2">
    <source>
        <dbReference type="EMBL" id="MBF2735054.1"/>
    </source>
</evidence>
<protein>
    <submittedName>
        <fullName evidence="2">Uncharacterized protein</fullName>
    </submittedName>
</protein>
<feature type="non-terminal residue" evidence="2">
    <location>
        <position position="1"/>
    </location>
</feature>
<accession>A0A930XXV7</accession>
<comment type="caution">
    <text evidence="2">The sequence shown here is derived from an EMBL/GenBank/DDBJ whole genome shotgun (WGS) entry which is preliminary data.</text>
</comment>
<organism evidence="2 3">
    <name type="scientific">Candidatus Amphirhobacter heronislandensis</name>
    <dbReference type="NCBI Taxonomy" id="1732024"/>
    <lineage>
        <taxon>Bacteria</taxon>
        <taxon>Pseudomonadati</taxon>
        <taxon>Pseudomonadota</taxon>
        <taxon>Gammaproteobacteria</taxon>
        <taxon>Candidatus Tethybacterales</taxon>
        <taxon>Candidatus Tethybacteraceae</taxon>
        <taxon>Candidatus Amphirhobacter</taxon>
    </lineage>
</organism>
<evidence type="ECO:0000256" key="1">
    <source>
        <dbReference type="SAM" id="MobiDB-lite"/>
    </source>
</evidence>
<reference evidence="2" key="1">
    <citation type="submission" date="2020-10" db="EMBL/GenBank/DDBJ databases">
        <title>An improved Amphimedon queenslandica hologenome assembly reveals how three proteobacterial symbionts can extend the metabolic phenotypic of their marine sponge host.</title>
        <authorList>
            <person name="Degnan B."/>
            <person name="Degnan S."/>
            <person name="Xiang X."/>
        </authorList>
    </citation>
    <scope>NUCLEOTIDE SEQUENCE</scope>
    <source>
        <strain evidence="2">AqS2</strain>
    </source>
</reference>
<dbReference type="Proteomes" id="UP000604381">
    <property type="component" value="Unassembled WGS sequence"/>
</dbReference>
<dbReference type="EMBL" id="JADHEI010000031">
    <property type="protein sequence ID" value="MBF2735054.1"/>
    <property type="molecule type" value="Genomic_DNA"/>
</dbReference>
<gene>
    <name evidence="2" type="ORF">ISN26_03055</name>
</gene>
<sequence length="66" mass="7115">GLRGGPYTVDGADGEAQYGAWRPDVDVPAKERHSAWPDLSEIPALWRLPEDEKSGEDPAAEGRTAP</sequence>
<proteinExistence type="predicted"/>
<dbReference type="AlphaFoldDB" id="A0A930XXV7"/>
<evidence type="ECO:0000313" key="3">
    <source>
        <dbReference type="Proteomes" id="UP000604381"/>
    </source>
</evidence>